<keyword evidence="3" id="KW-0067">ATP-binding</keyword>
<proteinExistence type="predicted"/>
<sequence>MTLTVATPHAIGRPGYTALLPCQPESVRRARALVSSVLETWGIGDLADDGEVVVSELLTNTLDHTTCPTAKVVIERCPGDVVRIEVADNSHARPQLQQDDAAAESGRGLFLVAALSRRWGCDEHDWGKSIWAELKVLASENVR</sequence>
<dbReference type="Proteomes" id="UP000517694">
    <property type="component" value="Unassembled WGS sequence"/>
</dbReference>
<dbReference type="SUPFAM" id="SSF55874">
    <property type="entry name" value="ATPase domain of HSP90 chaperone/DNA topoisomerase II/histidine kinase"/>
    <property type="match status" value="1"/>
</dbReference>
<keyword evidence="4" id="KW-1185">Reference proteome</keyword>
<dbReference type="PANTHER" id="PTHR35526:SF3">
    <property type="entry name" value="ANTI-SIGMA-F FACTOR RSBW"/>
    <property type="match status" value="1"/>
</dbReference>
<protein>
    <submittedName>
        <fullName evidence="3">ATP-binding protein</fullName>
    </submittedName>
</protein>
<name>A0A7X1I0V6_9ACTN</name>
<feature type="domain" description="Histidine kinase/HSP90-like ATPase" evidence="2">
    <location>
        <begin position="21"/>
        <end position="130"/>
    </location>
</feature>
<comment type="caution">
    <text evidence="3">The sequence shown here is derived from an EMBL/GenBank/DDBJ whole genome shotgun (WGS) entry which is preliminary data.</text>
</comment>
<organism evidence="3 4">
    <name type="scientific">Streptomyces mexicanus</name>
    <dbReference type="NCBI Taxonomy" id="178566"/>
    <lineage>
        <taxon>Bacteria</taxon>
        <taxon>Bacillati</taxon>
        <taxon>Actinomycetota</taxon>
        <taxon>Actinomycetes</taxon>
        <taxon>Kitasatosporales</taxon>
        <taxon>Streptomycetaceae</taxon>
        <taxon>Streptomyces</taxon>
    </lineage>
</organism>
<evidence type="ECO:0000313" key="3">
    <source>
        <dbReference type="EMBL" id="MBC2864463.1"/>
    </source>
</evidence>
<dbReference type="GO" id="GO:0005524">
    <property type="term" value="F:ATP binding"/>
    <property type="evidence" value="ECO:0007669"/>
    <property type="project" value="UniProtKB-KW"/>
</dbReference>
<keyword evidence="1" id="KW-0418">Kinase</keyword>
<evidence type="ECO:0000313" key="4">
    <source>
        <dbReference type="Proteomes" id="UP000517694"/>
    </source>
</evidence>
<dbReference type="OrthoDB" id="3476350at2"/>
<dbReference type="AlphaFoldDB" id="A0A7X1I0V6"/>
<dbReference type="InterPro" id="IPR003594">
    <property type="entry name" value="HATPase_dom"/>
</dbReference>
<dbReference type="CDD" id="cd16936">
    <property type="entry name" value="HATPase_RsbW-like"/>
    <property type="match status" value="1"/>
</dbReference>
<keyword evidence="3" id="KW-0547">Nucleotide-binding</keyword>
<dbReference type="GO" id="GO:0004674">
    <property type="term" value="F:protein serine/threonine kinase activity"/>
    <property type="evidence" value="ECO:0007669"/>
    <property type="project" value="UniProtKB-KW"/>
</dbReference>
<keyword evidence="1" id="KW-0808">Transferase</keyword>
<keyword evidence="1" id="KW-0723">Serine/threonine-protein kinase</keyword>
<reference evidence="3 4" key="1">
    <citation type="submission" date="2020-08" db="EMBL/GenBank/DDBJ databases">
        <title>Whole-Genome Sequence of French Clinical Streptomyces mexicanus Strain Q0842.</title>
        <authorList>
            <person name="Boxberger M."/>
            <person name="La Scola B."/>
        </authorList>
    </citation>
    <scope>NUCLEOTIDE SEQUENCE [LARGE SCALE GENOMIC DNA]</scope>
    <source>
        <strain evidence="3 4">Marseille-Q0842</strain>
    </source>
</reference>
<dbReference type="Gene3D" id="3.30.565.10">
    <property type="entry name" value="Histidine kinase-like ATPase, C-terminal domain"/>
    <property type="match status" value="1"/>
</dbReference>
<accession>A0A7X1I0V6</accession>
<gene>
    <name evidence="3" type="ORF">H1R13_05460</name>
</gene>
<dbReference type="InterPro" id="IPR036890">
    <property type="entry name" value="HATPase_C_sf"/>
</dbReference>
<dbReference type="PANTHER" id="PTHR35526">
    <property type="entry name" value="ANTI-SIGMA-F FACTOR RSBW-RELATED"/>
    <property type="match status" value="1"/>
</dbReference>
<dbReference type="InterPro" id="IPR050267">
    <property type="entry name" value="Anti-sigma-factor_SerPK"/>
</dbReference>
<dbReference type="EMBL" id="JACMHY010000002">
    <property type="protein sequence ID" value="MBC2864463.1"/>
    <property type="molecule type" value="Genomic_DNA"/>
</dbReference>
<dbReference type="Pfam" id="PF13581">
    <property type="entry name" value="HATPase_c_2"/>
    <property type="match status" value="1"/>
</dbReference>
<evidence type="ECO:0000259" key="2">
    <source>
        <dbReference type="Pfam" id="PF13581"/>
    </source>
</evidence>
<dbReference type="RefSeq" id="WP_159675375.1">
    <property type="nucleotide sequence ID" value="NZ_JACMHY010000002.1"/>
</dbReference>
<evidence type="ECO:0000256" key="1">
    <source>
        <dbReference type="ARBA" id="ARBA00022527"/>
    </source>
</evidence>